<evidence type="ECO:0000313" key="3">
    <source>
        <dbReference type="EMBL" id="GHE79265.1"/>
    </source>
</evidence>
<organism evidence="3 4">
    <name type="scientific">Amycolatopsis deserti</name>
    <dbReference type="NCBI Taxonomy" id="185696"/>
    <lineage>
        <taxon>Bacteria</taxon>
        <taxon>Bacillati</taxon>
        <taxon>Actinomycetota</taxon>
        <taxon>Actinomycetes</taxon>
        <taxon>Pseudonocardiales</taxon>
        <taxon>Pseudonocardiaceae</taxon>
        <taxon>Amycolatopsis</taxon>
    </lineage>
</organism>
<dbReference type="PROSITE" id="PS00061">
    <property type="entry name" value="ADH_SHORT"/>
    <property type="match status" value="1"/>
</dbReference>
<dbReference type="Pfam" id="PF13561">
    <property type="entry name" value="adh_short_C2"/>
    <property type="match status" value="1"/>
</dbReference>
<keyword evidence="4" id="KW-1185">Reference proteome</keyword>
<dbReference type="InterPro" id="IPR020904">
    <property type="entry name" value="Sc_DH/Rdtase_CS"/>
</dbReference>
<keyword evidence="2" id="KW-0560">Oxidoreductase</keyword>
<evidence type="ECO:0000256" key="2">
    <source>
        <dbReference type="ARBA" id="ARBA00023002"/>
    </source>
</evidence>
<accession>A0ABQ3IIE1</accession>
<dbReference type="PANTHER" id="PTHR42760">
    <property type="entry name" value="SHORT-CHAIN DEHYDROGENASES/REDUCTASES FAMILY MEMBER"/>
    <property type="match status" value="1"/>
</dbReference>
<comment type="caution">
    <text evidence="3">The sequence shown here is derived from an EMBL/GenBank/DDBJ whole genome shotgun (WGS) entry which is preliminary data.</text>
</comment>
<dbReference type="PRINTS" id="PR00081">
    <property type="entry name" value="GDHRDH"/>
</dbReference>
<dbReference type="PROSITE" id="PS51257">
    <property type="entry name" value="PROKAR_LIPOPROTEIN"/>
    <property type="match status" value="1"/>
</dbReference>
<dbReference type="Proteomes" id="UP000605897">
    <property type="component" value="Unassembled WGS sequence"/>
</dbReference>
<name>A0ABQ3IIE1_9PSEU</name>
<dbReference type="EMBL" id="BNAU01000001">
    <property type="protein sequence ID" value="GHE79265.1"/>
    <property type="molecule type" value="Genomic_DNA"/>
</dbReference>
<dbReference type="InterPro" id="IPR036291">
    <property type="entry name" value="NAD(P)-bd_dom_sf"/>
</dbReference>
<proteinExistence type="inferred from homology"/>
<dbReference type="RefSeq" id="WP_191242960.1">
    <property type="nucleotide sequence ID" value="NZ_BNAU01000001.1"/>
</dbReference>
<dbReference type="InterPro" id="IPR002347">
    <property type="entry name" value="SDR_fam"/>
</dbReference>
<dbReference type="PANTHER" id="PTHR42760:SF133">
    <property type="entry name" value="3-OXOACYL-[ACYL-CARRIER-PROTEIN] REDUCTASE"/>
    <property type="match status" value="1"/>
</dbReference>
<dbReference type="CDD" id="cd05233">
    <property type="entry name" value="SDR_c"/>
    <property type="match status" value="1"/>
</dbReference>
<gene>
    <name evidence="3" type="ORF">GCM10017786_06360</name>
</gene>
<comment type="similarity">
    <text evidence="1">Belongs to the short-chain dehydrogenases/reductases (SDR) family.</text>
</comment>
<dbReference type="Gene3D" id="3.40.50.720">
    <property type="entry name" value="NAD(P)-binding Rossmann-like Domain"/>
    <property type="match status" value="1"/>
</dbReference>
<protein>
    <submittedName>
        <fullName evidence="3">Short-chain dehydrogenase</fullName>
    </submittedName>
</protein>
<sequence>MKRVLVAGASGGIGAACVRALRTAGCVVSGVDRPEADLGEPGVAERVVADAVSRHGGLDGVVHAIGMSGRRLGDGPLEHCADEAWETLLQVNLTSAMWLLRAAIPALRECGGGSIAIVGSALARARVDADFHTVAYAVSKSALEALARVAAQECAPYGIRVNVAAAGLVDTPMARRALTDDRIGGRLGALMPLTGRAAHPGEVADVVSWLLSDSSRLVTGAVIPADGGWAR</sequence>
<dbReference type="SUPFAM" id="SSF51735">
    <property type="entry name" value="NAD(P)-binding Rossmann-fold domains"/>
    <property type="match status" value="1"/>
</dbReference>
<reference evidence="4" key="1">
    <citation type="journal article" date="2019" name="Int. J. Syst. Evol. Microbiol.">
        <title>The Global Catalogue of Microorganisms (GCM) 10K type strain sequencing project: providing services to taxonomists for standard genome sequencing and annotation.</title>
        <authorList>
            <consortium name="The Broad Institute Genomics Platform"/>
            <consortium name="The Broad Institute Genome Sequencing Center for Infectious Disease"/>
            <person name="Wu L."/>
            <person name="Ma J."/>
        </authorList>
    </citation>
    <scope>NUCLEOTIDE SEQUENCE [LARGE SCALE GENOMIC DNA]</scope>
    <source>
        <strain evidence="4">CGMCC 4.7677</strain>
    </source>
</reference>
<evidence type="ECO:0000256" key="1">
    <source>
        <dbReference type="ARBA" id="ARBA00006484"/>
    </source>
</evidence>
<evidence type="ECO:0000313" key="4">
    <source>
        <dbReference type="Proteomes" id="UP000605897"/>
    </source>
</evidence>